<name>A0A1L9U6R7_ASPBC</name>
<protein>
    <submittedName>
        <fullName evidence="2">Uncharacterized protein</fullName>
    </submittedName>
</protein>
<sequence length="161" mass="18006">MAAASSWGEFERICHRSGRPICIANQRKGKERERGREKLAAQGGGGKIAGRRSAVVKKGWCGKEVEVVNHQREKTVIQKYRQGRQLKTVTSPGARSMERVMGEGREAALRIRGRPWRTSQGRAGQVRGPSKPQPPPQTNWLPSWFSSRGAGQGTFERWKSQ</sequence>
<evidence type="ECO:0000313" key="2">
    <source>
        <dbReference type="EMBL" id="OJJ67376.1"/>
    </source>
</evidence>
<feature type="compositionally biased region" description="Basic and acidic residues" evidence="1">
    <location>
        <begin position="28"/>
        <end position="39"/>
    </location>
</feature>
<evidence type="ECO:0000256" key="1">
    <source>
        <dbReference type="SAM" id="MobiDB-lite"/>
    </source>
</evidence>
<organism evidence="2 3">
    <name type="scientific">Aspergillus brasiliensis (strain CBS 101740 / IMI 381727 / IBT 21946)</name>
    <dbReference type="NCBI Taxonomy" id="767769"/>
    <lineage>
        <taxon>Eukaryota</taxon>
        <taxon>Fungi</taxon>
        <taxon>Dikarya</taxon>
        <taxon>Ascomycota</taxon>
        <taxon>Pezizomycotina</taxon>
        <taxon>Eurotiomycetes</taxon>
        <taxon>Eurotiomycetidae</taxon>
        <taxon>Eurotiales</taxon>
        <taxon>Aspergillaceae</taxon>
        <taxon>Aspergillus</taxon>
        <taxon>Aspergillus subgen. Circumdati</taxon>
    </lineage>
</organism>
<proteinExistence type="predicted"/>
<feature type="region of interest" description="Disordered" evidence="1">
    <location>
        <begin position="108"/>
        <end position="161"/>
    </location>
</feature>
<accession>A0A1L9U6R7</accession>
<gene>
    <name evidence="2" type="ORF">ASPBRDRAFT_340711</name>
</gene>
<dbReference type="VEuPathDB" id="FungiDB:ASPBRDRAFT_340711"/>
<evidence type="ECO:0000313" key="3">
    <source>
        <dbReference type="Proteomes" id="UP000184499"/>
    </source>
</evidence>
<feature type="region of interest" description="Disordered" evidence="1">
    <location>
        <begin position="26"/>
        <end position="51"/>
    </location>
</feature>
<dbReference type="Proteomes" id="UP000184499">
    <property type="component" value="Unassembled WGS sequence"/>
</dbReference>
<keyword evidence="3" id="KW-1185">Reference proteome</keyword>
<dbReference type="AlphaFoldDB" id="A0A1L9U6R7"/>
<dbReference type="RefSeq" id="XP_067474625.1">
    <property type="nucleotide sequence ID" value="XM_067623184.1"/>
</dbReference>
<reference evidence="3" key="1">
    <citation type="journal article" date="2017" name="Genome Biol.">
        <title>Comparative genomics reveals high biological diversity and specific adaptations in the industrially and medically important fungal genus Aspergillus.</title>
        <authorList>
            <person name="de Vries R.P."/>
            <person name="Riley R."/>
            <person name="Wiebenga A."/>
            <person name="Aguilar-Osorio G."/>
            <person name="Amillis S."/>
            <person name="Uchima C.A."/>
            <person name="Anderluh G."/>
            <person name="Asadollahi M."/>
            <person name="Askin M."/>
            <person name="Barry K."/>
            <person name="Battaglia E."/>
            <person name="Bayram O."/>
            <person name="Benocci T."/>
            <person name="Braus-Stromeyer S.A."/>
            <person name="Caldana C."/>
            <person name="Canovas D."/>
            <person name="Cerqueira G.C."/>
            <person name="Chen F."/>
            <person name="Chen W."/>
            <person name="Choi C."/>
            <person name="Clum A."/>
            <person name="Dos Santos R.A."/>
            <person name="Damasio A.R."/>
            <person name="Diallinas G."/>
            <person name="Emri T."/>
            <person name="Fekete E."/>
            <person name="Flipphi M."/>
            <person name="Freyberg S."/>
            <person name="Gallo A."/>
            <person name="Gournas C."/>
            <person name="Habgood R."/>
            <person name="Hainaut M."/>
            <person name="Harispe M.L."/>
            <person name="Henrissat B."/>
            <person name="Hilden K.S."/>
            <person name="Hope R."/>
            <person name="Hossain A."/>
            <person name="Karabika E."/>
            <person name="Karaffa L."/>
            <person name="Karanyi Z."/>
            <person name="Krasevec N."/>
            <person name="Kuo A."/>
            <person name="Kusch H."/>
            <person name="LaButti K."/>
            <person name="Lagendijk E.L."/>
            <person name="Lapidus A."/>
            <person name="Levasseur A."/>
            <person name="Lindquist E."/>
            <person name="Lipzen A."/>
            <person name="Logrieco A.F."/>
            <person name="MacCabe A."/>
            <person name="Maekelae M.R."/>
            <person name="Malavazi I."/>
            <person name="Melin P."/>
            <person name="Meyer V."/>
            <person name="Mielnichuk N."/>
            <person name="Miskei M."/>
            <person name="Molnar A.P."/>
            <person name="Mule G."/>
            <person name="Ngan C.Y."/>
            <person name="Orejas M."/>
            <person name="Orosz E."/>
            <person name="Ouedraogo J.P."/>
            <person name="Overkamp K.M."/>
            <person name="Park H.-S."/>
            <person name="Perrone G."/>
            <person name="Piumi F."/>
            <person name="Punt P.J."/>
            <person name="Ram A.F."/>
            <person name="Ramon A."/>
            <person name="Rauscher S."/>
            <person name="Record E."/>
            <person name="Riano-Pachon D.M."/>
            <person name="Robert V."/>
            <person name="Roehrig J."/>
            <person name="Ruller R."/>
            <person name="Salamov A."/>
            <person name="Salih N.S."/>
            <person name="Samson R.A."/>
            <person name="Sandor E."/>
            <person name="Sanguinetti M."/>
            <person name="Schuetze T."/>
            <person name="Sepcic K."/>
            <person name="Shelest E."/>
            <person name="Sherlock G."/>
            <person name="Sophianopoulou V."/>
            <person name="Squina F.M."/>
            <person name="Sun H."/>
            <person name="Susca A."/>
            <person name="Todd R.B."/>
            <person name="Tsang A."/>
            <person name="Unkles S.E."/>
            <person name="van de Wiele N."/>
            <person name="van Rossen-Uffink D."/>
            <person name="Oliveira J.V."/>
            <person name="Vesth T.C."/>
            <person name="Visser J."/>
            <person name="Yu J.-H."/>
            <person name="Zhou M."/>
            <person name="Andersen M.R."/>
            <person name="Archer D.B."/>
            <person name="Baker S.E."/>
            <person name="Benoit I."/>
            <person name="Brakhage A.A."/>
            <person name="Braus G.H."/>
            <person name="Fischer R."/>
            <person name="Frisvad J.C."/>
            <person name="Goldman G.H."/>
            <person name="Houbraken J."/>
            <person name="Oakley B."/>
            <person name="Pocsi I."/>
            <person name="Scazzocchio C."/>
            <person name="Seiboth B."/>
            <person name="vanKuyk P.A."/>
            <person name="Wortman J."/>
            <person name="Dyer P.S."/>
            <person name="Grigoriev I.V."/>
        </authorList>
    </citation>
    <scope>NUCLEOTIDE SEQUENCE [LARGE SCALE GENOMIC DNA]</scope>
    <source>
        <strain evidence="3">CBS 101740 / IMI 381727 / IBT 21946</strain>
    </source>
</reference>
<dbReference type="EMBL" id="KV878694">
    <property type="protein sequence ID" value="OJJ67376.1"/>
    <property type="molecule type" value="Genomic_DNA"/>
</dbReference>
<dbReference type="GeneID" id="93575672"/>